<accession>A0A4S8JZ99</accession>
<keyword evidence="3" id="KW-1185">Reference proteome</keyword>
<name>A0A4S8JZ99_MUSBA</name>
<sequence>MGKKITVEFRLSARRRSRSVMNFLCPAYAHCPMNVTLLADHVVDGEEAVSGELGPFANIPTSAKKKSTEKRKFGLRPRARRRWPGREPLLGRGEEEEEEAAE</sequence>
<comment type="caution">
    <text evidence="2">The sequence shown here is derived from an EMBL/GenBank/DDBJ whole genome shotgun (WGS) entry which is preliminary data.</text>
</comment>
<dbReference type="EMBL" id="PYDT01000003">
    <property type="protein sequence ID" value="THU67672.1"/>
    <property type="molecule type" value="Genomic_DNA"/>
</dbReference>
<dbReference type="Proteomes" id="UP000317650">
    <property type="component" value="Chromosome 5"/>
</dbReference>
<reference evidence="2 3" key="1">
    <citation type="journal article" date="2019" name="Nat. Plants">
        <title>Genome sequencing of Musa balbisiana reveals subgenome evolution and function divergence in polyploid bananas.</title>
        <authorList>
            <person name="Yao X."/>
        </authorList>
    </citation>
    <scope>NUCLEOTIDE SEQUENCE [LARGE SCALE GENOMIC DNA]</scope>
    <source>
        <strain evidence="3">cv. DH-PKW</strain>
        <tissue evidence="2">Leaves</tissue>
    </source>
</reference>
<protein>
    <submittedName>
        <fullName evidence="2">Uncharacterized protein</fullName>
    </submittedName>
</protein>
<evidence type="ECO:0000313" key="2">
    <source>
        <dbReference type="EMBL" id="THU67672.1"/>
    </source>
</evidence>
<evidence type="ECO:0000256" key="1">
    <source>
        <dbReference type="SAM" id="MobiDB-lite"/>
    </source>
</evidence>
<feature type="region of interest" description="Disordered" evidence="1">
    <location>
        <begin position="63"/>
        <end position="102"/>
    </location>
</feature>
<feature type="compositionally biased region" description="Basic residues" evidence="1">
    <location>
        <begin position="63"/>
        <end position="83"/>
    </location>
</feature>
<evidence type="ECO:0000313" key="3">
    <source>
        <dbReference type="Proteomes" id="UP000317650"/>
    </source>
</evidence>
<proteinExistence type="predicted"/>
<gene>
    <name evidence="2" type="ORF">C4D60_Mb05t27170</name>
</gene>
<organism evidence="2 3">
    <name type="scientific">Musa balbisiana</name>
    <name type="common">Banana</name>
    <dbReference type="NCBI Taxonomy" id="52838"/>
    <lineage>
        <taxon>Eukaryota</taxon>
        <taxon>Viridiplantae</taxon>
        <taxon>Streptophyta</taxon>
        <taxon>Embryophyta</taxon>
        <taxon>Tracheophyta</taxon>
        <taxon>Spermatophyta</taxon>
        <taxon>Magnoliopsida</taxon>
        <taxon>Liliopsida</taxon>
        <taxon>Zingiberales</taxon>
        <taxon>Musaceae</taxon>
        <taxon>Musa</taxon>
    </lineage>
</organism>
<dbReference type="AlphaFoldDB" id="A0A4S8JZ99"/>